<sequence length="60" mass="7172">MKIKMDLYLAAFLSLFYFLCLLSTLYIERYFGDIQKWIRNITCCFALFVVVLVALRIGYF</sequence>
<protein>
    <submittedName>
        <fullName evidence="2">DUF3963 domain-containing protein</fullName>
    </submittedName>
</protein>
<dbReference type="Proteomes" id="UP000477920">
    <property type="component" value="Unassembled WGS sequence"/>
</dbReference>
<accession>A0AB34DLL5</accession>
<proteinExistence type="predicted"/>
<keyword evidence="1" id="KW-0812">Transmembrane</keyword>
<keyword evidence="1" id="KW-1133">Transmembrane helix</keyword>
<feature type="transmembrane region" description="Helical" evidence="1">
    <location>
        <begin position="38"/>
        <end position="59"/>
    </location>
</feature>
<evidence type="ECO:0000313" key="3">
    <source>
        <dbReference type="Proteomes" id="UP000477920"/>
    </source>
</evidence>
<dbReference type="InterPro" id="IPR025011">
    <property type="entry name" value="DUF3963"/>
</dbReference>
<name>A0AB34DLL5_BACCE</name>
<dbReference type="Pfam" id="PF13124">
    <property type="entry name" value="DUF3963"/>
    <property type="match status" value="1"/>
</dbReference>
<comment type="caution">
    <text evidence="2">The sequence shown here is derived from an EMBL/GenBank/DDBJ whole genome shotgun (WGS) entry which is preliminary data.</text>
</comment>
<dbReference type="AlphaFoldDB" id="A0AB34DLL5"/>
<dbReference type="EMBL" id="WBPB01000009">
    <property type="protein sequence ID" value="KAB2501153.1"/>
    <property type="molecule type" value="Genomic_DNA"/>
</dbReference>
<reference evidence="2 3" key="1">
    <citation type="submission" date="2019-10" db="EMBL/GenBank/DDBJ databases">
        <title>Bacillus from the desert of Cuatro Cinegas, Coahuila.</title>
        <authorList>
            <person name="Olmedo-Alvarez G."/>
            <person name="Saldana S."/>
            <person name="Barcelo D."/>
        </authorList>
    </citation>
    <scope>NUCLEOTIDE SEQUENCE [LARGE SCALE GENOMIC DNA]</scope>
    <source>
        <strain evidence="2 3">CH101a_3T</strain>
    </source>
</reference>
<gene>
    <name evidence="2" type="ORF">F8158_05005</name>
</gene>
<feature type="transmembrane region" description="Helical" evidence="1">
    <location>
        <begin position="7"/>
        <end position="26"/>
    </location>
</feature>
<evidence type="ECO:0000256" key="1">
    <source>
        <dbReference type="SAM" id="Phobius"/>
    </source>
</evidence>
<keyword evidence="1" id="KW-0472">Membrane</keyword>
<organism evidence="2 3">
    <name type="scientific">Bacillus cereus</name>
    <dbReference type="NCBI Taxonomy" id="1396"/>
    <lineage>
        <taxon>Bacteria</taxon>
        <taxon>Bacillati</taxon>
        <taxon>Bacillota</taxon>
        <taxon>Bacilli</taxon>
        <taxon>Bacillales</taxon>
        <taxon>Bacillaceae</taxon>
        <taxon>Bacillus</taxon>
        <taxon>Bacillus cereus group</taxon>
    </lineage>
</organism>
<evidence type="ECO:0000313" key="2">
    <source>
        <dbReference type="EMBL" id="KAB2501153.1"/>
    </source>
</evidence>